<evidence type="ECO:0000313" key="8">
    <source>
        <dbReference type="EMBL" id="KAF4337969.1"/>
    </source>
</evidence>
<dbReference type="InterPro" id="IPR002293">
    <property type="entry name" value="AA/rel_permease1"/>
</dbReference>
<dbReference type="PANTHER" id="PTHR45649:SF5">
    <property type="entry name" value="GABA TRANSPORTER (EUROFUNG)-RELATED"/>
    <property type="match status" value="1"/>
</dbReference>
<keyword evidence="3 7" id="KW-0812">Transmembrane</keyword>
<dbReference type="EMBL" id="PVQB02000373">
    <property type="protein sequence ID" value="KAF4337969.1"/>
    <property type="molecule type" value="Genomic_DNA"/>
</dbReference>
<feature type="region of interest" description="Disordered" evidence="6">
    <location>
        <begin position="1"/>
        <end position="26"/>
    </location>
</feature>
<reference evidence="8" key="2">
    <citation type="submission" date="2020-02" db="EMBL/GenBank/DDBJ databases">
        <title>Identification and distribution of gene clusters putatively required for synthesis of sphingolipid metabolism inhibitors in phylogenetically diverse species of the filamentous fungus Fusarium.</title>
        <authorList>
            <person name="Kim H.-S."/>
            <person name="Busman M."/>
            <person name="Brown D.W."/>
            <person name="Divon H."/>
            <person name="Uhlig S."/>
            <person name="Proctor R.H."/>
        </authorList>
    </citation>
    <scope>NUCLEOTIDE SEQUENCE</scope>
    <source>
        <strain evidence="8">NRRL 25174</strain>
    </source>
</reference>
<protein>
    <submittedName>
        <fullName evidence="8">HNM1-choline permease</fullName>
    </submittedName>
</protein>
<gene>
    <name evidence="8" type="ORF">FBEOM_8131</name>
</gene>
<evidence type="ECO:0000256" key="7">
    <source>
        <dbReference type="SAM" id="Phobius"/>
    </source>
</evidence>
<dbReference type="GO" id="GO:0016020">
    <property type="term" value="C:membrane"/>
    <property type="evidence" value="ECO:0007669"/>
    <property type="project" value="UniProtKB-SubCell"/>
</dbReference>
<dbReference type="Gene3D" id="1.20.1740.10">
    <property type="entry name" value="Amino acid/polyamine transporter I"/>
    <property type="match status" value="1"/>
</dbReference>
<dbReference type="PIRSF" id="PIRSF006060">
    <property type="entry name" value="AA_transporter"/>
    <property type="match status" value="1"/>
</dbReference>
<name>A0A9P5AGF9_9HYPO</name>
<feature type="transmembrane region" description="Helical" evidence="7">
    <location>
        <begin position="401"/>
        <end position="425"/>
    </location>
</feature>
<keyword evidence="9" id="KW-1185">Reference proteome</keyword>
<feature type="transmembrane region" description="Helical" evidence="7">
    <location>
        <begin position="163"/>
        <end position="183"/>
    </location>
</feature>
<feature type="transmembrane region" description="Helical" evidence="7">
    <location>
        <begin position="477"/>
        <end position="496"/>
    </location>
</feature>
<sequence>MSVDMASPAVDNEKHLASQNPDEQNLERHGYVQQTKRNFSLTAMVATCVNLMATWEALSSTLAAGLVAGGPVSLIYGLLLAFVGNVRMATDAAILSYPTAGGQYHFVAKLSPKTSRPLTSWLAGYISTLGWIASAGSAPFLAGTQIQGLLVLNYPDSYDFQRWHGTLLFWAVLLGAACVCIFCSNKLPLIEKLTLVLHVVFFIAIIITMAVTSPTKHTAEFVFSKFENNSGWGNSAVAWSIGMLSSCYVLIGYDGATHLSEEMNNAETGVPRAMVGCLLINGPLGFAFLLTILFFMGDVSAALNTPTGFPIIEIFLHMTGSVHAATALTAAITVMAILATVPLLTSAARIMWAFARDGGLPFSERIASVDKHRQIPTISIITVSFLLMLLSLINIGSTTAFNAILSLAVVSLQISYLIPIVLLIWRRFFRPDTLVWGPWRLGKAGLPINIAAVIYLIYTCIFLLFPPFQPITAVNMNYASAVLGGALVFGCIYWPFRASKRYVGPLSDAEVLEGRMH</sequence>
<keyword evidence="5 7" id="KW-0472">Membrane</keyword>
<feature type="transmembrane region" description="Helical" evidence="7">
    <location>
        <begin position="446"/>
        <end position="465"/>
    </location>
</feature>
<feature type="transmembrane region" description="Helical" evidence="7">
    <location>
        <begin position="122"/>
        <end position="143"/>
    </location>
</feature>
<feature type="transmembrane region" description="Helical" evidence="7">
    <location>
        <begin position="375"/>
        <end position="395"/>
    </location>
</feature>
<evidence type="ECO:0000256" key="2">
    <source>
        <dbReference type="ARBA" id="ARBA00022448"/>
    </source>
</evidence>
<dbReference type="GO" id="GO:0022857">
    <property type="term" value="F:transmembrane transporter activity"/>
    <property type="evidence" value="ECO:0007669"/>
    <property type="project" value="InterPro"/>
</dbReference>
<evidence type="ECO:0000256" key="6">
    <source>
        <dbReference type="SAM" id="MobiDB-lite"/>
    </source>
</evidence>
<dbReference type="PANTHER" id="PTHR45649">
    <property type="entry name" value="AMINO-ACID PERMEASE BAT1"/>
    <property type="match status" value="1"/>
</dbReference>
<organism evidence="8 9">
    <name type="scientific">Fusarium beomiforme</name>
    <dbReference type="NCBI Taxonomy" id="44412"/>
    <lineage>
        <taxon>Eukaryota</taxon>
        <taxon>Fungi</taxon>
        <taxon>Dikarya</taxon>
        <taxon>Ascomycota</taxon>
        <taxon>Pezizomycotina</taxon>
        <taxon>Sordariomycetes</taxon>
        <taxon>Hypocreomycetidae</taxon>
        <taxon>Hypocreales</taxon>
        <taxon>Nectriaceae</taxon>
        <taxon>Fusarium</taxon>
        <taxon>Fusarium burgessii species complex</taxon>
    </lineage>
</organism>
<evidence type="ECO:0000256" key="1">
    <source>
        <dbReference type="ARBA" id="ARBA00004141"/>
    </source>
</evidence>
<evidence type="ECO:0000256" key="3">
    <source>
        <dbReference type="ARBA" id="ARBA00022692"/>
    </source>
</evidence>
<reference evidence="8" key="1">
    <citation type="journal article" date="2017" name="Mycologia">
        <title>Fusarium algeriense, sp. nov., a novel toxigenic crown rot pathogen of durum wheat from Algeria is nested in the Fusarium burgessii species complex.</title>
        <authorList>
            <person name="Laraba I."/>
            <person name="Keddad A."/>
            <person name="Boureghda H."/>
            <person name="Abdallah N."/>
            <person name="Vaughan M.M."/>
            <person name="Proctor R.H."/>
            <person name="Busman M."/>
            <person name="O'Donnell K."/>
        </authorList>
    </citation>
    <scope>NUCLEOTIDE SEQUENCE</scope>
    <source>
        <strain evidence="8">NRRL 25174</strain>
    </source>
</reference>
<keyword evidence="2" id="KW-0813">Transport</keyword>
<feature type="transmembrane region" description="Helical" evidence="7">
    <location>
        <begin position="195"/>
        <end position="212"/>
    </location>
</feature>
<comment type="subcellular location">
    <subcellularLocation>
        <location evidence="1">Membrane</location>
        <topology evidence="1">Multi-pass membrane protein</topology>
    </subcellularLocation>
</comment>
<comment type="caution">
    <text evidence="8">The sequence shown here is derived from an EMBL/GenBank/DDBJ whole genome shotgun (WGS) entry which is preliminary data.</text>
</comment>
<feature type="transmembrane region" description="Helical" evidence="7">
    <location>
        <begin position="327"/>
        <end position="354"/>
    </location>
</feature>
<feature type="transmembrane region" description="Helical" evidence="7">
    <location>
        <begin position="232"/>
        <end position="253"/>
    </location>
</feature>
<evidence type="ECO:0000256" key="4">
    <source>
        <dbReference type="ARBA" id="ARBA00022989"/>
    </source>
</evidence>
<keyword evidence="4 7" id="KW-1133">Transmembrane helix</keyword>
<dbReference type="Proteomes" id="UP000730481">
    <property type="component" value="Unassembled WGS sequence"/>
</dbReference>
<dbReference type="AlphaFoldDB" id="A0A9P5AGF9"/>
<proteinExistence type="predicted"/>
<dbReference type="OrthoDB" id="10054429at2759"/>
<feature type="transmembrane region" description="Helical" evidence="7">
    <location>
        <begin position="273"/>
        <end position="296"/>
    </location>
</feature>
<accession>A0A9P5AGF9</accession>
<evidence type="ECO:0000256" key="5">
    <source>
        <dbReference type="ARBA" id="ARBA00023136"/>
    </source>
</evidence>
<dbReference type="Pfam" id="PF13520">
    <property type="entry name" value="AA_permease_2"/>
    <property type="match status" value="1"/>
</dbReference>
<feature type="transmembrane region" description="Helical" evidence="7">
    <location>
        <begin position="61"/>
        <end position="83"/>
    </location>
</feature>
<evidence type="ECO:0000313" key="9">
    <source>
        <dbReference type="Proteomes" id="UP000730481"/>
    </source>
</evidence>